<feature type="compositionally biased region" description="Basic and acidic residues" evidence="1">
    <location>
        <begin position="9"/>
        <end position="24"/>
    </location>
</feature>
<dbReference type="eggNOG" id="KOG3597">
    <property type="taxonomic scope" value="Eukaryota"/>
</dbReference>
<name>M3XYC1_MUSPF</name>
<dbReference type="InterPro" id="IPR016186">
    <property type="entry name" value="C-type_lectin-like/link_sf"/>
</dbReference>
<dbReference type="HOGENOM" id="CLU_2209166_0_0_1"/>
<proteinExistence type="predicted"/>
<dbReference type="Gene3D" id="3.10.100.10">
    <property type="entry name" value="Mannose-Binding Protein A, subunit A"/>
    <property type="match status" value="1"/>
</dbReference>
<dbReference type="STRING" id="9669.ENSMPUP00000004072"/>
<evidence type="ECO:0008006" key="3">
    <source>
        <dbReference type="Google" id="ProtNLM"/>
    </source>
</evidence>
<evidence type="ECO:0000313" key="2">
    <source>
        <dbReference type="Ensembl" id="ENSMPUP00000004072.1"/>
    </source>
</evidence>
<organism evidence="2">
    <name type="scientific">Mustela putorius furo</name>
    <name type="common">European domestic ferret</name>
    <name type="synonym">Mustela furo</name>
    <dbReference type="NCBI Taxonomy" id="9669"/>
    <lineage>
        <taxon>Eukaryota</taxon>
        <taxon>Metazoa</taxon>
        <taxon>Chordata</taxon>
        <taxon>Craniata</taxon>
        <taxon>Vertebrata</taxon>
        <taxon>Euteleostomi</taxon>
        <taxon>Mammalia</taxon>
        <taxon>Eutheria</taxon>
        <taxon>Laurasiatheria</taxon>
        <taxon>Carnivora</taxon>
        <taxon>Caniformia</taxon>
        <taxon>Musteloidea</taxon>
        <taxon>Mustelidae</taxon>
        <taxon>Mustelinae</taxon>
        <taxon>Mustela</taxon>
    </lineage>
</organism>
<sequence>MSQTQKTSKLADKVESTTDSHFPRQDPLPSFPKNCTLELRGLLHFQENLQELYECDGIAWKAWSPRTKVVEGKSCPAGWYRHSGYCHSLVTEQKGTWNSAARACKEQ</sequence>
<dbReference type="AlphaFoldDB" id="M3XYC1"/>
<dbReference type="SUPFAM" id="SSF56436">
    <property type="entry name" value="C-type lectin-like"/>
    <property type="match status" value="1"/>
</dbReference>
<protein>
    <recommendedName>
        <fullName evidence="3">C-type lectin domain-containing protein</fullName>
    </recommendedName>
</protein>
<dbReference type="GeneTree" id="ENSGT00940000156990"/>
<reference evidence="2" key="1">
    <citation type="submission" date="2024-06" db="UniProtKB">
        <authorList>
            <consortium name="Ensembl"/>
        </authorList>
    </citation>
    <scope>IDENTIFICATION</scope>
</reference>
<dbReference type="EMBL" id="AEYP01064293">
    <property type="status" value="NOT_ANNOTATED_CDS"/>
    <property type="molecule type" value="Genomic_DNA"/>
</dbReference>
<dbReference type="InParanoid" id="M3XYC1"/>
<dbReference type="Ensembl" id="ENSMPUT00000004145.1">
    <property type="protein sequence ID" value="ENSMPUP00000004072.1"/>
    <property type="gene ID" value="ENSMPUG00000004106.1"/>
</dbReference>
<accession>M3XYC1</accession>
<dbReference type="EMBL" id="AEYP01064294">
    <property type="status" value="NOT_ANNOTATED_CDS"/>
    <property type="molecule type" value="Genomic_DNA"/>
</dbReference>
<dbReference type="InterPro" id="IPR016187">
    <property type="entry name" value="CTDL_fold"/>
</dbReference>
<evidence type="ECO:0000256" key="1">
    <source>
        <dbReference type="SAM" id="MobiDB-lite"/>
    </source>
</evidence>
<feature type="region of interest" description="Disordered" evidence="1">
    <location>
        <begin position="1"/>
        <end position="27"/>
    </location>
</feature>